<dbReference type="STRING" id="525257.HMPREF0204_12282"/>
<name>A0A3S4M6E7_CHRGE</name>
<evidence type="ECO:0000313" key="1">
    <source>
        <dbReference type="EMBL" id="VEE07480.1"/>
    </source>
</evidence>
<sequence>MTKRLEISRTEIEEKFLQHSVQHGVLYVNGDYKKANKLHKELHNLYNHAKEQREEELFSEMLDNPDEYVKLWAAIFTLKSKPDIAENILKKLSTNSKVKMTASATLHLWKEGKLELLL</sequence>
<proteinExistence type="predicted"/>
<dbReference type="InterPro" id="IPR042236">
    <property type="entry name" value="PI3K_accessory_sf"/>
</dbReference>
<dbReference type="EMBL" id="LR134289">
    <property type="protein sequence ID" value="VEE07480.1"/>
    <property type="molecule type" value="Genomic_DNA"/>
</dbReference>
<dbReference type="KEGG" id="cgle:NCTC11432_02170"/>
<dbReference type="AlphaFoldDB" id="A0A3S4M6E7"/>
<dbReference type="SUPFAM" id="SSF48371">
    <property type="entry name" value="ARM repeat"/>
    <property type="match status" value="1"/>
</dbReference>
<reference evidence="1 2" key="1">
    <citation type="submission" date="2018-12" db="EMBL/GenBank/DDBJ databases">
        <authorList>
            <consortium name="Pathogen Informatics"/>
        </authorList>
    </citation>
    <scope>NUCLEOTIDE SEQUENCE [LARGE SCALE GENOMIC DNA]</scope>
    <source>
        <strain evidence="1 2">NCTC11432</strain>
    </source>
</reference>
<dbReference type="InterPro" id="IPR016024">
    <property type="entry name" value="ARM-type_fold"/>
</dbReference>
<evidence type="ECO:0000313" key="2">
    <source>
        <dbReference type="Proteomes" id="UP000279227"/>
    </source>
</evidence>
<accession>A0A3S4M6E7</accession>
<gene>
    <name evidence="1" type="ORF">NCTC11432_02170</name>
</gene>
<dbReference type="Gene3D" id="1.25.40.70">
    <property type="entry name" value="Phosphatidylinositol 3-kinase, accessory domain (PIK)"/>
    <property type="match status" value="1"/>
</dbReference>
<dbReference type="Proteomes" id="UP000279227">
    <property type="component" value="Chromosome"/>
</dbReference>
<protein>
    <recommendedName>
        <fullName evidence="3">DUF2019 domain-containing protein</fullName>
    </recommendedName>
</protein>
<evidence type="ECO:0008006" key="3">
    <source>
        <dbReference type="Google" id="ProtNLM"/>
    </source>
</evidence>
<organism evidence="1 2">
    <name type="scientific">Chryseobacterium gleum</name>
    <name type="common">Flavobacterium gleum</name>
    <dbReference type="NCBI Taxonomy" id="250"/>
    <lineage>
        <taxon>Bacteria</taxon>
        <taxon>Pseudomonadati</taxon>
        <taxon>Bacteroidota</taxon>
        <taxon>Flavobacteriia</taxon>
        <taxon>Flavobacteriales</taxon>
        <taxon>Weeksellaceae</taxon>
        <taxon>Chryseobacterium group</taxon>
        <taxon>Chryseobacterium</taxon>
    </lineage>
</organism>